<dbReference type="Proteomes" id="UP001215712">
    <property type="component" value="Unassembled WGS sequence"/>
</dbReference>
<organism evidence="1 2">
    <name type="scientific">Penicillium malachiteum</name>
    <dbReference type="NCBI Taxonomy" id="1324776"/>
    <lineage>
        <taxon>Eukaryota</taxon>
        <taxon>Fungi</taxon>
        <taxon>Dikarya</taxon>
        <taxon>Ascomycota</taxon>
        <taxon>Pezizomycotina</taxon>
        <taxon>Eurotiomycetes</taxon>
        <taxon>Eurotiomycetidae</taxon>
        <taxon>Eurotiales</taxon>
        <taxon>Aspergillaceae</taxon>
        <taxon>Penicillium</taxon>
    </lineage>
</organism>
<keyword evidence="2" id="KW-1185">Reference proteome</keyword>
<name>A0AAD6HT19_9EURO</name>
<dbReference type="InterPro" id="IPR015075">
    <property type="entry name" value="AtaL"/>
</dbReference>
<gene>
    <name evidence="1" type="ORF">N7493_003036</name>
</gene>
<reference evidence="1" key="2">
    <citation type="submission" date="2023-01" db="EMBL/GenBank/DDBJ databases">
        <authorList>
            <person name="Petersen C."/>
        </authorList>
    </citation>
    <scope>NUCLEOTIDE SEQUENCE</scope>
    <source>
        <strain evidence="1">IBT 17514</strain>
    </source>
</reference>
<dbReference type="Gene3D" id="3.30.530.20">
    <property type="match status" value="1"/>
</dbReference>
<protein>
    <recommendedName>
        <fullName evidence="3">DUF1857-domain-containing protein</fullName>
    </recommendedName>
</protein>
<dbReference type="AlphaFoldDB" id="A0AAD6HT19"/>
<evidence type="ECO:0000313" key="1">
    <source>
        <dbReference type="EMBL" id="KAJ5734250.1"/>
    </source>
</evidence>
<dbReference type="InterPro" id="IPR023393">
    <property type="entry name" value="START-like_dom_sf"/>
</dbReference>
<accession>A0AAD6HT19</accession>
<comment type="caution">
    <text evidence="1">The sequence shown here is derived from an EMBL/GenBank/DDBJ whole genome shotgun (WGS) entry which is preliminary data.</text>
</comment>
<dbReference type="SUPFAM" id="SSF55961">
    <property type="entry name" value="Bet v1-like"/>
    <property type="match status" value="1"/>
</dbReference>
<reference evidence="1" key="1">
    <citation type="journal article" date="2023" name="IMA Fungus">
        <title>Comparative genomic study of the Penicillium genus elucidates a diverse pangenome and 15 lateral gene transfer events.</title>
        <authorList>
            <person name="Petersen C."/>
            <person name="Sorensen T."/>
            <person name="Nielsen M.R."/>
            <person name="Sondergaard T.E."/>
            <person name="Sorensen J.L."/>
            <person name="Fitzpatrick D.A."/>
            <person name="Frisvad J.C."/>
            <person name="Nielsen K.L."/>
        </authorList>
    </citation>
    <scope>NUCLEOTIDE SEQUENCE</scope>
    <source>
        <strain evidence="1">IBT 17514</strain>
    </source>
</reference>
<sequence>MSSANNIAYTALINPNGSTPLSRDQVWAGLLLKIRSAETFVPAAISHTKVLSESIDPAGNPVTVREVFFLESGKTVRENVVAFEPTRVDFQQNGGNISNVISEGANGELYMTYIFQWKHDGASKEELEAFLVKEKSMARVAVEGTIQALHQLALEKKL</sequence>
<dbReference type="Pfam" id="PF08982">
    <property type="entry name" value="AtaL"/>
    <property type="match status" value="1"/>
</dbReference>
<evidence type="ECO:0008006" key="3">
    <source>
        <dbReference type="Google" id="ProtNLM"/>
    </source>
</evidence>
<proteinExistence type="predicted"/>
<evidence type="ECO:0000313" key="2">
    <source>
        <dbReference type="Proteomes" id="UP001215712"/>
    </source>
</evidence>
<dbReference type="EMBL" id="JAQJAN010000003">
    <property type="protein sequence ID" value="KAJ5734250.1"/>
    <property type="molecule type" value="Genomic_DNA"/>
</dbReference>